<dbReference type="AlphaFoldDB" id="A0A5K7YXC4"/>
<organism evidence="1 2">
    <name type="scientific">Desulfosarcina widdelii</name>
    <dbReference type="NCBI Taxonomy" id="947919"/>
    <lineage>
        <taxon>Bacteria</taxon>
        <taxon>Pseudomonadati</taxon>
        <taxon>Thermodesulfobacteriota</taxon>
        <taxon>Desulfobacteria</taxon>
        <taxon>Desulfobacterales</taxon>
        <taxon>Desulfosarcinaceae</taxon>
        <taxon>Desulfosarcina</taxon>
    </lineage>
</organism>
<dbReference type="RefSeq" id="WP_155303467.1">
    <property type="nucleotide sequence ID" value="NZ_AP021875.1"/>
</dbReference>
<evidence type="ECO:0000313" key="2">
    <source>
        <dbReference type="Proteomes" id="UP000427769"/>
    </source>
</evidence>
<proteinExistence type="predicted"/>
<gene>
    <name evidence="1" type="ORF">DSCW_18490</name>
</gene>
<protein>
    <submittedName>
        <fullName evidence="1">Uncharacterized protein</fullName>
    </submittedName>
</protein>
<keyword evidence="2" id="KW-1185">Reference proteome</keyword>
<dbReference type="Proteomes" id="UP000427769">
    <property type="component" value="Chromosome"/>
</dbReference>
<evidence type="ECO:0000313" key="1">
    <source>
        <dbReference type="EMBL" id="BBO74432.1"/>
    </source>
</evidence>
<accession>A0A5K7YXC4</accession>
<sequence>MRKLIRLRKQTEPSFEAVEAMRPGIQLEHASLCFDCETVFPNPVSGRCPHCGSASTRPLAYIIEQPRLGIDVVDSARRKETDEQLTEDQNGLYQ</sequence>
<dbReference type="KEGG" id="dwd:DSCW_18490"/>
<reference evidence="1 2" key="1">
    <citation type="submission" date="2019-11" db="EMBL/GenBank/DDBJ databases">
        <title>Comparative genomics of hydrocarbon-degrading Desulfosarcina strains.</title>
        <authorList>
            <person name="Watanabe M."/>
            <person name="Kojima H."/>
            <person name="Fukui M."/>
        </authorList>
    </citation>
    <scope>NUCLEOTIDE SEQUENCE [LARGE SCALE GENOMIC DNA]</scope>
    <source>
        <strain evidence="1 2">PP31</strain>
    </source>
</reference>
<name>A0A5K7YXC4_9BACT</name>
<dbReference type="EMBL" id="AP021875">
    <property type="protein sequence ID" value="BBO74432.1"/>
    <property type="molecule type" value="Genomic_DNA"/>
</dbReference>